<evidence type="ECO:0000313" key="8">
    <source>
        <dbReference type="Proteomes" id="UP000319824"/>
    </source>
</evidence>
<dbReference type="InterPro" id="IPR001638">
    <property type="entry name" value="Solute-binding_3/MltF_N"/>
</dbReference>
<gene>
    <name evidence="7" type="ORF">BCL32_0324</name>
</gene>
<evidence type="ECO:0000256" key="3">
    <source>
        <dbReference type="ARBA" id="ARBA00022729"/>
    </source>
</evidence>
<dbReference type="SUPFAM" id="SSF53850">
    <property type="entry name" value="Periplasmic binding protein-like II"/>
    <property type="match status" value="1"/>
</dbReference>
<organism evidence="7 8">
    <name type="scientific">Rhizobium mongolense USDA 1844</name>
    <dbReference type="NCBI Taxonomy" id="1079460"/>
    <lineage>
        <taxon>Bacteria</taxon>
        <taxon>Pseudomonadati</taxon>
        <taxon>Pseudomonadota</taxon>
        <taxon>Alphaproteobacteria</taxon>
        <taxon>Hyphomicrobiales</taxon>
        <taxon>Rhizobiaceae</taxon>
        <taxon>Rhizobium/Agrobacterium group</taxon>
        <taxon>Rhizobium</taxon>
    </lineage>
</organism>
<feature type="signal peptide" evidence="5">
    <location>
        <begin position="1"/>
        <end position="26"/>
    </location>
</feature>
<dbReference type="RefSeq" id="WP_022719399.1">
    <property type="nucleotide sequence ID" value="NZ_ATTQ01000060.1"/>
</dbReference>
<dbReference type="Proteomes" id="UP000319824">
    <property type="component" value="Unassembled WGS sequence"/>
</dbReference>
<dbReference type="AlphaFoldDB" id="A0A559TK29"/>
<keyword evidence="3 5" id="KW-0732">Signal</keyword>
<evidence type="ECO:0000256" key="5">
    <source>
        <dbReference type="SAM" id="SignalP"/>
    </source>
</evidence>
<dbReference type="Pfam" id="PF00497">
    <property type="entry name" value="SBP_bac_3"/>
    <property type="match status" value="1"/>
</dbReference>
<dbReference type="PANTHER" id="PTHR35936">
    <property type="entry name" value="MEMBRANE-BOUND LYTIC MUREIN TRANSGLYCOSYLASE F"/>
    <property type="match status" value="1"/>
</dbReference>
<evidence type="ECO:0000256" key="2">
    <source>
        <dbReference type="ARBA" id="ARBA00010333"/>
    </source>
</evidence>
<protein>
    <submittedName>
        <fullName evidence="7">Polar amino acid transport system substrate-binding protein</fullName>
    </submittedName>
</protein>
<dbReference type="SMART" id="SM00062">
    <property type="entry name" value="PBPb"/>
    <property type="match status" value="1"/>
</dbReference>
<dbReference type="InterPro" id="IPR018313">
    <property type="entry name" value="SBP_3_CS"/>
</dbReference>
<evidence type="ECO:0000259" key="6">
    <source>
        <dbReference type="SMART" id="SM00062"/>
    </source>
</evidence>
<dbReference type="EMBL" id="VISO01000001">
    <property type="protein sequence ID" value="TVZ74970.1"/>
    <property type="molecule type" value="Genomic_DNA"/>
</dbReference>
<dbReference type="PROSITE" id="PS01039">
    <property type="entry name" value="SBP_BACTERIAL_3"/>
    <property type="match status" value="1"/>
</dbReference>
<dbReference type="PANTHER" id="PTHR35936:SF19">
    <property type="entry name" value="AMINO-ACID-BINDING PROTEIN YXEM-RELATED"/>
    <property type="match status" value="1"/>
</dbReference>
<reference evidence="7 8" key="1">
    <citation type="submission" date="2019-06" db="EMBL/GenBank/DDBJ databases">
        <title>Pac Bio to generate improved reference genome sequences for organisms with transposon mutant libraries (support for FEBA project).</title>
        <authorList>
            <person name="Blow M."/>
        </authorList>
    </citation>
    <scope>NUCLEOTIDE SEQUENCE [LARGE SCALE GENOMIC DNA]</scope>
    <source>
        <strain evidence="7 8">USDA 1844</strain>
    </source>
</reference>
<evidence type="ECO:0000256" key="1">
    <source>
        <dbReference type="ARBA" id="ARBA00004418"/>
    </source>
</evidence>
<dbReference type="Gene3D" id="3.40.190.10">
    <property type="entry name" value="Periplasmic binding protein-like II"/>
    <property type="match status" value="2"/>
</dbReference>
<sequence>MNMLKMLSSTVVAAVVSVASFSSASADETIKIGIDAAYKPFAYVEANGELAGFEIDLIKAVCAEIKANCELSNVPWDGIFTALETGTIDMIGTTVTKTKVRLEKYDASRMIYRVGYAFLVPKDADTSKGLDRLKGQSIGTIAGTQAYYDYIKGVLGADTDIRGYDTADAAVLDLDAGRIAAFQSDNLQLEQQYVSTGNYKRAAEATFDPKYVGEGRAWFFRKGSADLVSKVDKGLDAVIAAGKVDELGVKYFNTKLVTD</sequence>
<proteinExistence type="inferred from homology"/>
<accession>A0A559TK29</accession>
<name>A0A559TK29_9HYPH</name>
<evidence type="ECO:0000313" key="7">
    <source>
        <dbReference type="EMBL" id="TVZ74970.1"/>
    </source>
</evidence>
<comment type="subcellular location">
    <subcellularLocation>
        <location evidence="1">Periplasm</location>
    </subcellularLocation>
</comment>
<feature type="chain" id="PRO_5022243945" evidence="5">
    <location>
        <begin position="27"/>
        <end position="259"/>
    </location>
</feature>
<evidence type="ECO:0000256" key="4">
    <source>
        <dbReference type="RuleBase" id="RU003744"/>
    </source>
</evidence>
<dbReference type="GO" id="GO:0042597">
    <property type="term" value="C:periplasmic space"/>
    <property type="evidence" value="ECO:0007669"/>
    <property type="project" value="UniProtKB-SubCell"/>
</dbReference>
<feature type="domain" description="Solute-binding protein family 3/N-terminal" evidence="6">
    <location>
        <begin position="29"/>
        <end position="255"/>
    </location>
</feature>
<comment type="caution">
    <text evidence="7">The sequence shown here is derived from an EMBL/GenBank/DDBJ whole genome shotgun (WGS) entry which is preliminary data.</text>
</comment>
<comment type="similarity">
    <text evidence="2 4">Belongs to the bacterial solute-binding protein 3 family.</text>
</comment>